<reference evidence="3" key="1">
    <citation type="submission" date="2017-02" db="EMBL/GenBank/DDBJ databases">
        <authorList>
            <person name="Varghese N."/>
            <person name="Submissions S."/>
        </authorList>
    </citation>
    <scope>NUCLEOTIDE SEQUENCE [LARGE SCALE GENOMIC DNA]</scope>
    <source>
        <strain evidence="3">USBA 369</strain>
    </source>
</reference>
<proteinExistence type="predicted"/>
<keyword evidence="1" id="KW-0812">Transmembrane</keyword>
<dbReference type="EMBL" id="FUXL01000002">
    <property type="protein sequence ID" value="SJZ70199.1"/>
    <property type="molecule type" value="Genomic_DNA"/>
</dbReference>
<accession>A0A1T4MT00</accession>
<evidence type="ECO:0000313" key="2">
    <source>
        <dbReference type="EMBL" id="SJZ70199.1"/>
    </source>
</evidence>
<feature type="transmembrane region" description="Helical" evidence="1">
    <location>
        <begin position="58"/>
        <end position="75"/>
    </location>
</feature>
<feature type="transmembrane region" description="Helical" evidence="1">
    <location>
        <begin position="87"/>
        <end position="109"/>
    </location>
</feature>
<sequence>MPHDRRAAISASLGLIQITIMVFGILSAWIGGAVFDVAGGILLVVLICLALPRLSATRFGFVAVALALAASTIVIDPDWRRTLENAVGRGVFIASFFVALATLRIPSAYSPAVQRCGLYLAQQPPGRRYAALTAGGHLFALILNYGSITLLGGLVESVNQKEENAEVRAIRNRRMLLAIQRGFCTSLCWSPLAFSMAISTSVVPGASWSATAAPALVSSVILGATGWLLDTIVKPKLSTPRPAGAARRSISGSWRDLYPLLALLVILGAVTGTIEVMTGLAVTAIVMLVVPILSLLWLTLQGMGRSGTGLDHVVEYAGAYVVRDLPSYVSEVVLLVMAGVIGELGGALLAPFAAAGGLSFGALSPTVALVLVVWLIPLTGQLGMNPILAVTLLGPMLGSLTTLGIAPSVIVLAITAGWALSGATSPFTATVLLVGRLGGVPPLRVGWQWNGTFVLFGGLVLCAWIVVLNALMGA</sequence>
<dbReference type="Proteomes" id="UP000190135">
    <property type="component" value="Unassembled WGS sequence"/>
</dbReference>
<keyword evidence="1" id="KW-1133">Transmembrane helix</keyword>
<feature type="transmembrane region" description="Helical" evidence="1">
    <location>
        <begin position="453"/>
        <end position="472"/>
    </location>
</feature>
<dbReference type="RefSeq" id="WP_245318773.1">
    <property type="nucleotide sequence ID" value="NZ_FUXL01000002.1"/>
</dbReference>
<feature type="transmembrane region" description="Helical" evidence="1">
    <location>
        <begin position="332"/>
        <end position="354"/>
    </location>
</feature>
<evidence type="ECO:0000256" key="1">
    <source>
        <dbReference type="SAM" id="Phobius"/>
    </source>
</evidence>
<protein>
    <submittedName>
        <fullName evidence="2">Uncharacterized protein</fullName>
    </submittedName>
</protein>
<feature type="transmembrane region" description="Helical" evidence="1">
    <location>
        <begin position="257"/>
        <end position="274"/>
    </location>
</feature>
<name>A0A1T4MT00_9HYPH</name>
<keyword evidence="3" id="KW-1185">Reference proteome</keyword>
<feature type="transmembrane region" description="Helical" evidence="1">
    <location>
        <begin position="210"/>
        <end position="229"/>
    </location>
</feature>
<feature type="transmembrane region" description="Helical" evidence="1">
    <location>
        <begin position="280"/>
        <end position="300"/>
    </location>
</feature>
<dbReference type="STRING" id="1365950.SAMN05428963_102281"/>
<feature type="transmembrane region" description="Helical" evidence="1">
    <location>
        <begin position="387"/>
        <end position="420"/>
    </location>
</feature>
<keyword evidence="1" id="KW-0472">Membrane</keyword>
<feature type="transmembrane region" description="Helical" evidence="1">
    <location>
        <begin position="129"/>
        <end position="155"/>
    </location>
</feature>
<gene>
    <name evidence="2" type="ORF">SAMN05428963_102281</name>
</gene>
<evidence type="ECO:0000313" key="3">
    <source>
        <dbReference type="Proteomes" id="UP000190135"/>
    </source>
</evidence>
<organism evidence="2 3">
    <name type="scientific">Consotaella salsifontis</name>
    <dbReference type="NCBI Taxonomy" id="1365950"/>
    <lineage>
        <taxon>Bacteria</taxon>
        <taxon>Pseudomonadati</taxon>
        <taxon>Pseudomonadota</taxon>
        <taxon>Alphaproteobacteria</taxon>
        <taxon>Hyphomicrobiales</taxon>
        <taxon>Aurantimonadaceae</taxon>
        <taxon>Consotaella</taxon>
    </lineage>
</organism>
<dbReference type="AlphaFoldDB" id="A0A1T4MT00"/>
<feature type="transmembrane region" description="Helical" evidence="1">
    <location>
        <begin position="6"/>
        <end position="26"/>
    </location>
</feature>
<feature type="transmembrane region" description="Helical" evidence="1">
    <location>
        <begin position="33"/>
        <end position="52"/>
    </location>
</feature>